<accession>A0A7U7J2J0</accession>
<evidence type="ECO:0000256" key="11">
    <source>
        <dbReference type="ARBA" id="ARBA00057735"/>
    </source>
</evidence>
<dbReference type="InterPro" id="IPR039430">
    <property type="entry name" value="Thymidylate_kin-like_dom"/>
</dbReference>
<name>A0A7U7J2J0_9GAMM</name>
<dbReference type="GO" id="GO:0006233">
    <property type="term" value="P:dTDP biosynthetic process"/>
    <property type="evidence" value="ECO:0007669"/>
    <property type="project" value="InterPro"/>
</dbReference>
<dbReference type="SUPFAM" id="SSF52540">
    <property type="entry name" value="P-loop containing nucleoside triphosphate hydrolases"/>
    <property type="match status" value="1"/>
</dbReference>
<dbReference type="PANTHER" id="PTHR10344">
    <property type="entry name" value="THYMIDYLATE KINASE"/>
    <property type="match status" value="1"/>
</dbReference>
<evidence type="ECO:0000256" key="2">
    <source>
        <dbReference type="ARBA" id="ARBA00012980"/>
    </source>
</evidence>
<dbReference type="AlphaFoldDB" id="A0A7U7J2J0"/>
<dbReference type="InterPro" id="IPR018094">
    <property type="entry name" value="Thymidylate_kinase"/>
</dbReference>
<evidence type="ECO:0000256" key="1">
    <source>
        <dbReference type="ARBA" id="ARBA00009776"/>
    </source>
</evidence>
<keyword evidence="4 12" id="KW-0808">Transferase</keyword>
<protein>
    <recommendedName>
        <fullName evidence="3 12">Thymidylate kinase</fullName>
        <ecNumber evidence="2 12">2.7.4.9</ecNumber>
    </recommendedName>
    <alternativeName>
        <fullName evidence="9 12">dTMP kinase</fullName>
    </alternativeName>
</protein>
<comment type="similarity">
    <text evidence="1 12">Belongs to the thymidylate kinase family.</text>
</comment>
<evidence type="ECO:0000256" key="10">
    <source>
        <dbReference type="ARBA" id="ARBA00048743"/>
    </source>
</evidence>
<evidence type="ECO:0000256" key="3">
    <source>
        <dbReference type="ARBA" id="ARBA00017144"/>
    </source>
</evidence>
<dbReference type="InterPro" id="IPR027417">
    <property type="entry name" value="P-loop_NTPase"/>
</dbReference>
<evidence type="ECO:0000256" key="7">
    <source>
        <dbReference type="ARBA" id="ARBA00022777"/>
    </source>
</evidence>
<evidence type="ECO:0000313" key="15">
    <source>
        <dbReference type="Proteomes" id="UP000019184"/>
    </source>
</evidence>
<dbReference type="EMBL" id="CBTK010000024">
    <property type="protein sequence ID" value="CDH43383.1"/>
    <property type="molecule type" value="Genomic_DNA"/>
</dbReference>
<dbReference type="Pfam" id="PF02223">
    <property type="entry name" value="Thymidylate_kin"/>
    <property type="match status" value="1"/>
</dbReference>
<proteinExistence type="inferred from homology"/>
<dbReference type="GO" id="GO:0006227">
    <property type="term" value="P:dUDP biosynthetic process"/>
    <property type="evidence" value="ECO:0007669"/>
    <property type="project" value="TreeGrafter"/>
</dbReference>
<dbReference type="NCBIfam" id="TIGR00041">
    <property type="entry name" value="DTMP_kinase"/>
    <property type="match status" value="1"/>
</dbReference>
<reference evidence="14 15" key="1">
    <citation type="journal article" date="2014" name="ISME J.">
        <title>Candidatus Competibacter-lineage genomes retrieved from metagenomes reveal functional metabolic diversity.</title>
        <authorList>
            <person name="McIlroy S.J."/>
            <person name="Albertsen M."/>
            <person name="Andresen E.K."/>
            <person name="Saunders A.M."/>
            <person name="Kristiansen R."/>
            <person name="Stokholm-Bjerregaard M."/>
            <person name="Nielsen K.L."/>
            <person name="Nielsen P.H."/>
        </authorList>
    </citation>
    <scope>NUCLEOTIDE SEQUENCE [LARGE SCALE GENOMIC DNA]</scope>
    <source>
        <strain evidence="14 15">Run_B_J11</strain>
    </source>
</reference>
<comment type="caution">
    <text evidence="14">The sequence shown here is derived from an EMBL/GenBank/DDBJ whole genome shotgun (WGS) entry which is preliminary data.</text>
</comment>
<dbReference type="CDD" id="cd01672">
    <property type="entry name" value="TMPK"/>
    <property type="match status" value="1"/>
</dbReference>
<keyword evidence="5 12" id="KW-0545">Nucleotide biosynthesis</keyword>
<keyword evidence="8 12" id="KW-0067">ATP-binding</keyword>
<dbReference type="Proteomes" id="UP000019184">
    <property type="component" value="Unassembled WGS sequence"/>
</dbReference>
<organism evidence="14 15">
    <name type="scientific">Candidatus Contendobacter odensis Run_B_J11</name>
    <dbReference type="NCBI Taxonomy" id="1400861"/>
    <lineage>
        <taxon>Bacteria</taxon>
        <taxon>Pseudomonadati</taxon>
        <taxon>Pseudomonadota</taxon>
        <taxon>Gammaproteobacteria</taxon>
        <taxon>Candidatus Competibacteraceae</taxon>
        <taxon>Candidatus Contendibacter</taxon>
    </lineage>
</organism>
<dbReference type="GO" id="GO:0005829">
    <property type="term" value="C:cytosol"/>
    <property type="evidence" value="ECO:0007669"/>
    <property type="project" value="TreeGrafter"/>
</dbReference>
<dbReference type="GO" id="GO:0005524">
    <property type="term" value="F:ATP binding"/>
    <property type="evidence" value="ECO:0007669"/>
    <property type="project" value="UniProtKB-UniRule"/>
</dbReference>
<feature type="binding site" evidence="12">
    <location>
        <begin position="28"/>
        <end position="35"/>
    </location>
    <ligand>
        <name>ATP</name>
        <dbReference type="ChEBI" id="CHEBI:30616"/>
    </ligand>
</feature>
<dbReference type="EC" id="2.7.4.9" evidence="2 12"/>
<dbReference type="GO" id="GO:0004798">
    <property type="term" value="F:dTMP kinase activity"/>
    <property type="evidence" value="ECO:0007669"/>
    <property type="project" value="UniProtKB-UniRule"/>
</dbReference>
<dbReference type="GO" id="GO:0006235">
    <property type="term" value="P:dTTP biosynthetic process"/>
    <property type="evidence" value="ECO:0007669"/>
    <property type="project" value="UniProtKB-UniRule"/>
</dbReference>
<dbReference type="FunFam" id="3.40.50.300:FF:000225">
    <property type="entry name" value="Thymidylate kinase"/>
    <property type="match status" value="1"/>
</dbReference>
<gene>
    <name evidence="12 14" type="primary">tmk</name>
    <name evidence="14" type="ORF">BN874_120034</name>
</gene>
<keyword evidence="15" id="KW-1185">Reference proteome</keyword>
<evidence type="ECO:0000256" key="5">
    <source>
        <dbReference type="ARBA" id="ARBA00022727"/>
    </source>
</evidence>
<dbReference type="Gene3D" id="3.40.50.300">
    <property type="entry name" value="P-loop containing nucleotide triphosphate hydrolases"/>
    <property type="match status" value="1"/>
</dbReference>
<evidence type="ECO:0000259" key="13">
    <source>
        <dbReference type="Pfam" id="PF02223"/>
    </source>
</evidence>
<evidence type="ECO:0000256" key="12">
    <source>
        <dbReference type="HAMAP-Rule" id="MF_00165"/>
    </source>
</evidence>
<keyword evidence="7 12" id="KW-0418">Kinase</keyword>
<evidence type="ECO:0000256" key="8">
    <source>
        <dbReference type="ARBA" id="ARBA00022840"/>
    </source>
</evidence>
<feature type="domain" description="Thymidylate kinase-like" evidence="13">
    <location>
        <begin position="26"/>
        <end position="215"/>
    </location>
</feature>
<dbReference type="HAMAP" id="MF_00165">
    <property type="entry name" value="Thymidylate_kinase"/>
    <property type="match status" value="1"/>
</dbReference>
<evidence type="ECO:0000313" key="14">
    <source>
        <dbReference type="EMBL" id="CDH43383.1"/>
    </source>
</evidence>
<dbReference type="PANTHER" id="PTHR10344:SF4">
    <property type="entry name" value="UMP-CMP KINASE 2, MITOCHONDRIAL"/>
    <property type="match status" value="1"/>
</dbReference>
<evidence type="ECO:0000256" key="4">
    <source>
        <dbReference type="ARBA" id="ARBA00022679"/>
    </source>
</evidence>
<evidence type="ECO:0000256" key="6">
    <source>
        <dbReference type="ARBA" id="ARBA00022741"/>
    </source>
</evidence>
<keyword evidence="6 12" id="KW-0547">Nucleotide-binding</keyword>
<evidence type="ECO:0000256" key="9">
    <source>
        <dbReference type="ARBA" id="ARBA00029962"/>
    </source>
</evidence>
<sequence>MINIIKQSDSISPRSNSVASGRFITVEGGEGAGKTTQIAFMRDALQRRGLPVVLTREPGGTALGEEIRTLLLSHHHEGMALTTETLLMFAARAEHLERVIRPVLAAGHWVLCDRFTDATYAYQGGGRGLSLEQIATLENWVQGDLRPDLTLLLDVPVEIGLERAARRSTADRFEREEKAFFERVRATYLQRAQQHPDRYRRVDAARPIAQVQAEVELLLAEWLERR</sequence>
<comment type="catalytic activity">
    <reaction evidence="10 12">
        <text>dTMP + ATP = dTDP + ADP</text>
        <dbReference type="Rhea" id="RHEA:13517"/>
        <dbReference type="ChEBI" id="CHEBI:30616"/>
        <dbReference type="ChEBI" id="CHEBI:58369"/>
        <dbReference type="ChEBI" id="CHEBI:63528"/>
        <dbReference type="ChEBI" id="CHEBI:456216"/>
        <dbReference type="EC" id="2.7.4.9"/>
    </reaction>
</comment>
<comment type="function">
    <text evidence="11 12">Phosphorylation of dTMP to form dTDP in both de novo and salvage pathways of dTTP synthesis.</text>
</comment>